<reference evidence="1 2" key="1">
    <citation type="submission" date="2014-12" db="EMBL/GenBank/DDBJ databases">
        <title>Draft genome sequences of 29 type strains of Enterococci.</title>
        <authorList>
            <person name="Zhong Z."/>
            <person name="Sun Z."/>
            <person name="Liu W."/>
            <person name="Zhang W."/>
            <person name="Zhang H."/>
        </authorList>
    </citation>
    <scope>NUCLEOTIDE SEQUENCE [LARGE SCALE GENOMIC DNA]</scope>
    <source>
        <strain evidence="1 2">DSM 22802</strain>
    </source>
</reference>
<keyword evidence="2" id="KW-1185">Reference proteome</keyword>
<dbReference type="STRING" id="319970.RV00_GL000206"/>
<evidence type="ECO:0000313" key="2">
    <source>
        <dbReference type="Proteomes" id="UP000183700"/>
    </source>
</evidence>
<proteinExistence type="predicted"/>
<dbReference type="EMBL" id="JXKM01000001">
    <property type="protein sequence ID" value="OJG37249.1"/>
    <property type="molecule type" value="Genomic_DNA"/>
</dbReference>
<evidence type="ECO:0000313" key="1">
    <source>
        <dbReference type="EMBL" id="OJG37249.1"/>
    </source>
</evidence>
<name>A0A1L8SYU8_9ENTE</name>
<accession>A0A1L8SYU8</accession>
<comment type="caution">
    <text evidence="1">The sequence shown here is derived from an EMBL/GenBank/DDBJ whole genome shotgun (WGS) entry which is preliminary data.</text>
</comment>
<dbReference type="AlphaFoldDB" id="A0A1L8SYU8"/>
<gene>
    <name evidence="1" type="ORF">RV00_GL000206</name>
</gene>
<sequence>MRFKNEKMKVCSKIVVIIFIFKKEVSLHLDGNQLGNKRHLIG</sequence>
<organism evidence="1 2">
    <name type="scientific">Enterococcus devriesei</name>
    <dbReference type="NCBI Taxonomy" id="319970"/>
    <lineage>
        <taxon>Bacteria</taxon>
        <taxon>Bacillati</taxon>
        <taxon>Bacillota</taxon>
        <taxon>Bacilli</taxon>
        <taxon>Lactobacillales</taxon>
        <taxon>Enterococcaceae</taxon>
        <taxon>Enterococcus</taxon>
    </lineage>
</organism>
<dbReference type="Proteomes" id="UP000183700">
    <property type="component" value="Unassembled WGS sequence"/>
</dbReference>
<protein>
    <submittedName>
        <fullName evidence="1">Uncharacterized protein</fullName>
    </submittedName>
</protein>